<evidence type="ECO:0000313" key="1">
    <source>
        <dbReference type="EMBL" id="PWY98857.1"/>
    </source>
</evidence>
<reference evidence="1 2" key="1">
    <citation type="journal article" date="2018" name="Mol. Biol. Evol.">
        <title>Broad Genomic Sampling Reveals a Smut Pathogenic Ancestry of the Fungal Clade Ustilaginomycotina.</title>
        <authorList>
            <person name="Kijpornyongpan T."/>
            <person name="Mondo S.J."/>
            <person name="Barry K."/>
            <person name="Sandor L."/>
            <person name="Lee J."/>
            <person name="Lipzen A."/>
            <person name="Pangilinan J."/>
            <person name="LaButti K."/>
            <person name="Hainaut M."/>
            <person name="Henrissat B."/>
            <person name="Grigoriev I.V."/>
            <person name="Spatafora J.W."/>
            <person name="Aime M.C."/>
        </authorList>
    </citation>
    <scope>NUCLEOTIDE SEQUENCE [LARGE SCALE GENOMIC DNA]</scope>
    <source>
        <strain evidence="1 2">MCA 3645</strain>
    </source>
</reference>
<sequence length="163" mass="17710">MHAMFGLKSPASPPQSYASQRLACGRLASRSSTSPNLEQLRKLTVKPGKAEIALVDARPDLDMRSRFRTRNSTDATSSSHRTNSIISTISICIPSSSTVRSESHPDSITSLRLHSILEAQTKLTIALPSLLSCLTVAAPHVDFSLHRHVAIPNLHGHKLLDTI</sequence>
<dbReference type="AlphaFoldDB" id="A0A317XLV8"/>
<dbReference type="InParanoid" id="A0A317XLV8"/>
<gene>
    <name evidence="1" type="ORF">BCV70DRAFT_201645</name>
</gene>
<proteinExistence type="predicted"/>
<dbReference type="EMBL" id="KZ819197">
    <property type="protein sequence ID" value="PWY98857.1"/>
    <property type="molecule type" value="Genomic_DNA"/>
</dbReference>
<protein>
    <submittedName>
        <fullName evidence="1">Uncharacterized protein</fullName>
    </submittedName>
</protein>
<evidence type="ECO:0000313" key="2">
    <source>
        <dbReference type="Proteomes" id="UP000246740"/>
    </source>
</evidence>
<dbReference type="Proteomes" id="UP000246740">
    <property type="component" value="Unassembled WGS sequence"/>
</dbReference>
<organism evidence="1 2">
    <name type="scientific">Testicularia cyperi</name>
    <dbReference type="NCBI Taxonomy" id="1882483"/>
    <lineage>
        <taxon>Eukaryota</taxon>
        <taxon>Fungi</taxon>
        <taxon>Dikarya</taxon>
        <taxon>Basidiomycota</taxon>
        <taxon>Ustilaginomycotina</taxon>
        <taxon>Ustilaginomycetes</taxon>
        <taxon>Ustilaginales</taxon>
        <taxon>Anthracoideaceae</taxon>
        <taxon>Testicularia</taxon>
    </lineage>
</organism>
<keyword evidence="2" id="KW-1185">Reference proteome</keyword>
<name>A0A317XLV8_9BASI</name>
<accession>A0A317XLV8</accession>